<dbReference type="AlphaFoldDB" id="A0A3A5HAU9"/>
<feature type="transmembrane region" description="Helical" evidence="2">
    <location>
        <begin position="344"/>
        <end position="363"/>
    </location>
</feature>
<keyword evidence="2" id="KW-0812">Transmembrane</keyword>
<dbReference type="Proteomes" id="UP000276542">
    <property type="component" value="Unassembled WGS sequence"/>
</dbReference>
<keyword evidence="2" id="KW-1133">Transmembrane helix</keyword>
<feature type="compositionally biased region" description="Basic and acidic residues" evidence="1">
    <location>
        <begin position="529"/>
        <end position="539"/>
    </location>
</feature>
<feature type="transmembrane region" description="Helical" evidence="2">
    <location>
        <begin position="406"/>
        <end position="426"/>
    </location>
</feature>
<sequence>MLVVPSWFSTAGAIPGIDDCKDAPTPDVPGQGIAGFFSNTPDKVPASADPFAADAKTTIYEQYGYAGLRWSTYDLGCGPDTMRNPDAVIGTAFANWIIQPALALTALTGSVTEVAFNPTFLNVFDPVITRVSTALHENLFATWIPAVLALLGILLIWRANRASLATSAAAVGWALIVVIMATALFRWPIAAGHAADLTVTRTLGTVVEKLDGHDEQVDPGTAVASNVVDSIFYEAWLAGTLGSADSKTAKEYGPDLFQAQALTWAEARTLEQNPDAGRQLLESKQDTWKDIADKIKDEDPNAYEYLTGQRSDTRVGYAFLVTLATFLSLPFLLISALLLLGCFMIVRLAVMLFPAFATLGAFPQGRGLITGLGRTVAAAIVNSIVFGIGAGITVSVLGILMSPSGAPAWLGLVLMPLFSFVMWMALKPFRRLTSMVSTDDDHFRRASDSFNNAGSGVGSRAKDALITAAAASVGAGAAVFATKKANEDDSENGPETDRVEARPTPSWTATDNVRALPAAADADPGPTRAEGRHRPEEHFTSPPADTTYADAYRPDAAGGDVPMMPAEVEWDGDDEVYAIYRPTNSSEDDDVA</sequence>
<evidence type="ECO:0008006" key="5">
    <source>
        <dbReference type="Google" id="ProtNLM"/>
    </source>
</evidence>
<keyword evidence="2" id="KW-0472">Membrane</keyword>
<dbReference type="EMBL" id="QYRP01000002">
    <property type="protein sequence ID" value="RJS47442.1"/>
    <property type="molecule type" value="Genomic_DNA"/>
</dbReference>
<organism evidence="3 4">
    <name type="scientific">Nocardioides cavernaquae</name>
    <dbReference type="NCBI Taxonomy" id="2321396"/>
    <lineage>
        <taxon>Bacteria</taxon>
        <taxon>Bacillati</taxon>
        <taxon>Actinomycetota</taxon>
        <taxon>Actinomycetes</taxon>
        <taxon>Propionibacteriales</taxon>
        <taxon>Nocardioidaceae</taxon>
        <taxon>Nocardioides</taxon>
    </lineage>
</organism>
<feature type="transmembrane region" description="Helical" evidence="2">
    <location>
        <begin position="315"/>
        <end position="338"/>
    </location>
</feature>
<comment type="caution">
    <text evidence="3">The sequence shown here is derived from an EMBL/GenBank/DDBJ whole genome shotgun (WGS) entry which is preliminary data.</text>
</comment>
<evidence type="ECO:0000256" key="1">
    <source>
        <dbReference type="SAM" id="MobiDB-lite"/>
    </source>
</evidence>
<reference evidence="4" key="1">
    <citation type="submission" date="2018-09" db="EMBL/GenBank/DDBJ databases">
        <authorList>
            <person name="Zhu H."/>
        </authorList>
    </citation>
    <scope>NUCLEOTIDE SEQUENCE [LARGE SCALE GENOMIC DNA]</scope>
    <source>
        <strain evidence="4">K1W22B-1</strain>
    </source>
</reference>
<feature type="region of interest" description="Disordered" evidence="1">
    <location>
        <begin position="484"/>
        <end position="592"/>
    </location>
</feature>
<evidence type="ECO:0000313" key="4">
    <source>
        <dbReference type="Proteomes" id="UP000276542"/>
    </source>
</evidence>
<feature type="compositionally biased region" description="Low complexity" evidence="1">
    <location>
        <begin position="515"/>
        <end position="524"/>
    </location>
</feature>
<protein>
    <recommendedName>
        <fullName evidence="5">MFS transporter</fullName>
    </recommendedName>
</protein>
<proteinExistence type="predicted"/>
<gene>
    <name evidence="3" type="ORF">D4739_15275</name>
</gene>
<name>A0A3A5HAU9_9ACTN</name>
<feature type="transmembrane region" description="Helical" evidence="2">
    <location>
        <begin position="163"/>
        <end position="185"/>
    </location>
</feature>
<keyword evidence="4" id="KW-1185">Reference proteome</keyword>
<evidence type="ECO:0000313" key="3">
    <source>
        <dbReference type="EMBL" id="RJS47442.1"/>
    </source>
</evidence>
<feature type="transmembrane region" description="Helical" evidence="2">
    <location>
        <begin position="375"/>
        <end position="400"/>
    </location>
</feature>
<accession>A0A3A5HAU9</accession>
<evidence type="ECO:0000256" key="2">
    <source>
        <dbReference type="SAM" id="Phobius"/>
    </source>
</evidence>
<feature type="transmembrane region" description="Helical" evidence="2">
    <location>
        <begin position="139"/>
        <end position="157"/>
    </location>
</feature>